<dbReference type="InterPro" id="IPR036097">
    <property type="entry name" value="HisK_dim/P_sf"/>
</dbReference>
<evidence type="ECO:0000256" key="4">
    <source>
        <dbReference type="ARBA" id="ARBA00022679"/>
    </source>
</evidence>
<reference evidence="8 9" key="1">
    <citation type="journal article" date="2016" name="Nat. Commun.">
        <title>Thousands of microbial genomes shed light on interconnected biogeochemical processes in an aquifer system.</title>
        <authorList>
            <person name="Anantharaman K."/>
            <person name="Brown C.T."/>
            <person name="Hug L.A."/>
            <person name="Sharon I."/>
            <person name="Castelle C.J."/>
            <person name="Probst A.J."/>
            <person name="Thomas B.C."/>
            <person name="Singh A."/>
            <person name="Wilkins M.J."/>
            <person name="Karaoz U."/>
            <person name="Brodie E.L."/>
            <person name="Williams K.H."/>
            <person name="Hubbard S.S."/>
            <person name="Banfield J.F."/>
        </authorList>
    </citation>
    <scope>NUCLEOTIDE SEQUENCE [LARGE SCALE GENOMIC DNA]</scope>
</reference>
<dbReference type="InterPro" id="IPR003594">
    <property type="entry name" value="HATPase_dom"/>
</dbReference>
<evidence type="ECO:0000256" key="2">
    <source>
        <dbReference type="ARBA" id="ARBA00012438"/>
    </source>
</evidence>
<sequence>MFGFGQRKKITEKLYQQNLELAVTNKTLSLLEELYQKSTLTLTPEEMAQEIANVICKDLNLELAGILIFKKESDSLVPLAFSKSERLVKTLQKLGFFFRDITIPNISKSNFLKKVVYEKTENITDDLYEVFGDLILKDHLKEVKLQSHIKTILMYPLIKSGEVLGVLILAFNRNYNNLNSFEKASIRSFINAIALLLDKAYLYKDLQDSYEVTKKAYALEKQAKKEIEKLDKFKDQFLMTTQHNLRTPLTSMMGYSDLLLNGTFGKQNKKTTEVIKKFQTLTQGMIKMVNDFLDMAQFELGKSVVVLKPGVELLPILDEIMGELAFKSETKGVYLKFQKPKKNILINADREKLKAALFNIVDNSVKYTVKGGVDIKLEYNSGVKIIVSDTGIGISEEKMHSLFDSMFERGDEAKKVSTIGSGVGLYLSNKIIKFHNGKLWVESGGEGKGSVFYIELPIK</sequence>
<dbReference type="SMART" id="SM00388">
    <property type="entry name" value="HisKA"/>
    <property type="match status" value="1"/>
</dbReference>
<dbReference type="Pfam" id="PF02518">
    <property type="entry name" value="HATPase_c"/>
    <property type="match status" value="1"/>
</dbReference>
<protein>
    <recommendedName>
        <fullName evidence="2">histidine kinase</fullName>
        <ecNumber evidence="2">2.7.13.3</ecNumber>
    </recommendedName>
</protein>
<evidence type="ECO:0000256" key="1">
    <source>
        <dbReference type="ARBA" id="ARBA00000085"/>
    </source>
</evidence>
<dbReference type="InterPro" id="IPR003661">
    <property type="entry name" value="HisK_dim/P_dom"/>
</dbReference>
<dbReference type="InterPro" id="IPR005467">
    <property type="entry name" value="His_kinase_dom"/>
</dbReference>
<comment type="caution">
    <text evidence="8">The sequence shown here is derived from an EMBL/GenBank/DDBJ whole genome shotgun (WGS) entry which is preliminary data.</text>
</comment>
<dbReference type="CDD" id="cd00082">
    <property type="entry name" value="HisKA"/>
    <property type="match status" value="1"/>
</dbReference>
<dbReference type="AlphaFoldDB" id="A0A1G2HNB1"/>
<dbReference type="SUPFAM" id="SSF55781">
    <property type="entry name" value="GAF domain-like"/>
    <property type="match status" value="1"/>
</dbReference>
<dbReference type="Pfam" id="PF00512">
    <property type="entry name" value="HisKA"/>
    <property type="match status" value="1"/>
</dbReference>
<keyword evidence="5" id="KW-0418">Kinase</keyword>
<dbReference type="InterPro" id="IPR004358">
    <property type="entry name" value="Sig_transdc_His_kin-like_C"/>
</dbReference>
<dbReference type="Gene3D" id="3.30.565.10">
    <property type="entry name" value="Histidine kinase-like ATPase, C-terminal domain"/>
    <property type="match status" value="1"/>
</dbReference>
<evidence type="ECO:0000313" key="8">
    <source>
        <dbReference type="EMBL" id="OGZ63378.1"/>
    </source>
</evidence>
<dbReference type="SMART" id="SM00065">
    <property type="entry name" value="GAF"/>
    <property type="match status" value="1"/>
</dbReference>
<feature type="domain" description="Histidine kinase" evidence="7">
    <location>
        <begin position="240"/>
        <end position="459"/>
    </location>
</feature>
<evidence type="ECO:0000256" key="3">
    <source>
        <dbReference type="ARBA" id="ARBA00022553"/>
    </source>
</evidence>
<dbReference type="EC" id="2.7.13.3" evidence="2"/>
<keyword evidence="4" id="KW-0808">Transferase</keyword>
<dbReference type="SUPFAM" id="SSF55874">
    <property type="entry name" value="ATPase domain of HSP90 chaperone/DNA topoisomerase II/histidine kinase"/>
    <property type="match status" value="1"/>
</dbReference>
<accession>A0A1G2HNB1</accession>
<dbReference type="SUPFAM" id="SSF47384">
    <property type="entry name" value="Homodimeric domain of signal transducing histidine kinase"/>
    <property type="match status" value="1"/>
</dbReference>
<dbReference type="PRINTS" id="PR00344">
    <property type="entry name" value="BCTRLSENSOR"/>
</dbReference>
<dbReference type="PROSITE" id="PS50109">
    <property type="entry name" value="HIS_KIN"/>
    <property type="match status" value="1"/>
</dbReference>
<dbReference type="Gene3D" id="1.10.287.130">
    <property type="match status" value="1"/>
</dbReference>
<proteinExistence type="predicted"/>
<dbReference type="PANTHER" id="PTHR43711">
    <property type="entry name" value="TWO-COMPONENT HISTIDINE KINASE"/>
    <property type="match status" value="1"/>
</dbReference>
<dbReference type="GO" id="GO:0000155">
    <property type="term" value="F:phosphorelay sensor kinase activity"/>
    <property type="evidence" value="ECO:0007669"/>
    <property type="project" value="InterPro"/>
</dbReference>
<gene>
    <name evidence="8" type="ORF">A2639_01775</name>
</gene>
<dbReference type="InterPro" id="IPR029016">
    <property type="entry name" value="GAF-like_dom_sf"/>
</dbReference>
<dbReference type="EMBL" id="MHOL01000002">
    <property type="protein sequence ID" value="OGZ63378.1"/>
    <property type="molecule type" value="Genomic_DNA"/>
</dbReference>
<evidence type="ECO:0000256" key="5">
    <source>
        <dbReference type="ARBA" id="ARBA00022777"/>
    </source>
</evidence>
<dbReference type="PANTHER" id="PTHR43711:SF31">
    <property type="entry name" value="HISTIDINE KINASE"/>
    <property type="match status" value="1"/>
</dbReference>
<evidence type="ECO:0000259" key="7">
    <source>
        <dbReference type="PROSITE" id="PS50109"/>
    </source>
</evidence>
<name>A0A1G2HNB1_9BACT</name>
<keyword evidence="6" id="KW-0902">Two-component regulatory system</keyword>
<dbReference type="Proteomes" id="UP000178991">
    <property type="component" value="Unassembled WGS sequence"/>
</dbReference>
<organism evidence="8 9">
    <name type="scientific">Candidatus Staskawiczbacteria bacterium RIFCSPHIGHO2_01_FULL_34_27</name>
    <dbReference type="NCBI Taxonomy" id="1802199"/>
    <lineage>
        <taxon>Bacteria</taxon>
        <taxon>Candidatus Staskawicziibacteriota</taxon>
    </lineage>
</organism>
<comment type="catalytic activity">
    <reaction evidence="1">
        <text>ATP + protein L-histidine = ADP + protein N-phospho-L-histidine.</text>
        <dbReference type="EC" id="2.7.13.3"/>
    </reaction>
</comment>
<evidence type="ECO:0000313" key="9">
    <source>
        <dbReference type="Proteomes" id="UP000178991"/>
    </source>
</evidence>
<dbReference type="InterPro" id="IPR050736">
    <property type="entry name" value="Sensor_HK_Regulatory"/>
</dbReference>
<dbReference type="SMART" id="SM00387">
    <property type="entry name" value="HATPase_c"/>
    <property type="match status" value="1"/>
</dbReference>
<dbReference type="Gene3D" id="3.30.450.40">
    <property type="match status" value="1"/>
</dbReference>
<dbReference type="InterPro" id="IPR003018">
    <property type="entry name" value="GAF"/>
</dbReference>
<keyword evidence="3" id="KW-0597">Phosphoprotein</keyword>
<evidence type="ECO:0000256" key="6">
    <source>
        <dbReference type="ARBA" id="ARBA00023012"/>
    </source>
</evidence>
<dbReference type="InterPro" id="IPR036890">
    <property type="entry name" value="HATPase_C_sf"/>
</dbReference>